<keyword evidence="2" id="KW-1185">Reference proteome</keyword>
<organism evidence="1 2">
    <name type="scientific">Batillaria attramentaria</name>
    <dbReference type="NCBI Taxonomy" id="370345"/>
    <lineage>
        <taxon>Eukaryota</taxon>
        <taxon>Metazoa</taxon>
        <taxon>Spiralia</taxon>
        <taxon>Lophotrochozoa</taxon>
        <taxon>Mollusca</taxon>
        <taxon>Gastropoda</taxon>
        <taxon>Caenogastropoda</taxon>
        <taxon>Sorbeoconcha</taxon>
        <taxon>Cerithioidea</taxon>
        <taxon>Batillariidae</taxon>
        <taxon>Batillaria</taxon>
    </lineage>
</organism>
<accession>A0ABD0M3V9</accession>
<gene>
    <name evidence="1" type="ORF">BaRGS_00002499</name>
</gene>
<reference evidence="1 2" key="1">
    <citation type="journal article" date="2023" name="Sci. Data">
        <title>Genome assembly of the Korean intertidal mud-creeper Batillaria attramentaria.</title>
        <authorList>
            <person name="Patra A.K."/>
            <person name="Ho P.T."/>
            <person name="Jun S."/>
            <person name="Lee S.J."/>
            <person name="Kim Y."/>
            <person name="Won Y.J."/>
        </authorList>
    </citation>
    <scope>NUCLEOTIDE SEQUENCE [LARGE SCALE GENOMIC DNA]</scope>
    <source>
        <strain evidence="1">Wonlab-2016</strain>
    </source>
</reference>
<evidence type="ECO:0000313" key="2">
    <source>
        <dbReference type="Proteomes" id="UP001519460"/>
    </source>
</evidence>
<evidence type="ECO:0000313" key="1">
    <source>
        <dbReference type="EMBL" id="KAK7506387.1"/>
    </source>
</evidence>
<name>A0ABD0M3V9_9CAEN</name>
<proteinExistence type="predicted"/>
<comment type="caution">
    <text evidence="1">The sequence shown here is derived from an EMBL/GenBank/DDBJ whole genome shotgun (WGS) entry which is preliminary data.</text>
</comment>
<dbReference type="AlphaFoldDB" id="A0ABD0M3V9"/>
<protein>
    <submittedName>
        <fullName evidence="1">Uncharacterized protein</fullName>
    </submittedName>
</protein>
<dbReference type="EMBL" id="JACVVK020000007">
    <property type="protein sequence ID" value="KAK7506387.1"/>
    <property type="molecule type" value="Genomic_DNA"/>
</dbReference>
<sequence>MRRQHRASPMIITLEAASEFQTGCRRQRWREIVLPTKQEMSPPSANCEDTPAITFDPLASAPAPPGLVPCLPLPGPVISRFLAAPLPGFLSDPTVLPCATPPSPISRCRHGLRHVQHNTRPPTQFAPSNLKGH</sequence>
<dbReference type="Proteomes" id="UP001519460">
    <property type="component" value="Unassembled WGS sequence"/>
</dbReference>